<keyword evidence="5" id="KW-1185">Reference proteome</keyword>
<gene>
    <name evidence="4" type="ORF">KDB89_08365</name>
</gene>
<keyword evidence="4" id="KW-0067">ATP-binding</keyword>
<protein>
    <submittedName>
        <fullName evidence="4">ATP-binding cassette domain-containing protein</fullName>
    </submittedName>
</protein>
<sequence length="251" mass="26434">MAAADLVHAEGVYVSLGGMPILRDVHVDVAAGEAVALIGGNGSGKSTLIRAVLGLIPHQEGVVELFGERLPGFHDWRRVGYVPQLSTVNVAGATVREIASAGRLAHRRPFQWLSAADRAARDHALEQVGLADRAKWPFSALSGGQKQRVLIARALAAEPELLVMDEPLAGVDLHSQAGLAELLRGFRDAGLGLLVVLHERGAMAEVLDRTVTLCDGRVVTGENHPVDTEHDHPAPEPSLIGLSDPIAGAAS</sequence>
<dbReference type="InterPro" id="IPR017871">
    <property type="entry name" value="ABC_transporter-like_CS"/>
</dbReference>
<evidence type="ECO:0000259" key="3">
    <source>
        <dbReference type="PROSITE" id="PS50893"/>
    </source>
</evidence>
<dbReference type="PANTHER" id="PTHR42734">
    <property type="entry name" value="METAL TRANSPORT SYSTEM ATP-BINDING PROTEIN TM_0124-RELATED"/>
    <property type="match status" value="1"/>
</dbReference>
<dbReference type="GO" id="GO:0005524">
    <property type="term" value="F:ATP binding"/>
    <property type="evidence" value="ECO:0007669"/>
    <property type="project" value="UniProtKB-KW"/>
</dbReference>
<dbReference type="InterPro" id="IPR003439">
    <property type="entry name" value="ABC_transporter-like_ATP-bd"/>
</dbReference>
<keyword evidence="1" id="KW-0813">Transport</keyword>
<evidence type="ECO:0000313" key="4">
    <source>
        <dbReference type="EMBL" id="QXT61809.1"/>
    </source>
</evidence>
<reference evidence="4 5" key="1">
    <citation type="submission" date="2021-07" db="EMBL/GenBank/DDBJ databases">
        <title>complete genome sequencing of Tessaracoccus sp.J1M15.</title>
        <authorList>
            <person name="Bae J.-W."/>
            <person name="Kim D.-y."/>
        </authorList>
    </citation>
    <scope>NUCLEOTIDE SEQUENCE [LARGE SCALE GENOMIC DNA]</scope>
    <source>
        <strain evidence="4 5">J1M15</strain>
    </source>
</reference>
<organism evidence="4 5">
    <name type="scientific">Tessaracoccus palaemonis</name>
    <dbReference type="NCBI Taxonomy" id="2829499"/>
    <lineage>
        <taxon>Bacteria</taxon>
        <taxon>Bacillati</taxon>
        <taxon>Actinomycetota</taxon>
        <taxon>Actinomycetes</taxon>
        <taxon>Propionibacteriales</taxon>
        <taxon>Propionibacteriaceae</taxon>
        <taxon>Tessaracoccus</taxon>
    </lineage>
</organism>
<dbReference type="InterPro" id="IPR050153">
    <property type="entry name" value="Metal_Ion_Import_ABC"/>
</dbReference>
<evidence type="ECO:0000313" key="5">
    <source>
        <dbReference type="Proteomes" id="UP000824504"/>
    </source>
</evidence>
<keyword evidence="4" id="KW-0547">Nucleotide-binding</keyword>
<dbReference type="PROSITE" id="PS00211">
    <property type="entry name" value="ABC_TRANSPORTER_1"/>
    <property type="match status" value="1"/>
</dbReference>
<dbReference type="RefSeq" id="WP_219080096.1">
    <property type="nucleotide sequence ID" value="NZ_CP079216.1"/>
</dbReference>
<feature type="compositionally biased region" description="Basic and acidic residues" evidence="2">
    <location>
        <begin position="224"/>
        <end position="234"/>
    </location>
</feature>
<dbReference type="Pfam" id="PF00005">
    <property type="entry name" value="ABC_tran"/>
    <property type="match status" value="1"/>
</dbReference>
<name>A0ABX8SFR8_9ACTN</name>
<accession>A0ABX8SFR8</accession>
<evidence type="ECO:0000256" key="1">
    <source>
        <dbReference type="ARBA" id="ARBA00022448"/>
    </source>
</evidence>
<dbReference type="PROSITE" id="PS50893">
    <property type="entry name" value="ABC_TRANSPORTER_2"/>
    <property type="match status" value="1"/>
</dbReference>
<evidence type="ECO:0000256" key="2">
    <source>
        <dbReference type="SAM" id="MobiDB-lite"/>
    </source>
</evidence>
<dbReference type="InterPro" id="IPR003593">
    <property type="entry name" value="AAA+_ATPase"/>
</dbReference>
<feature type="region of interest" description="Disordered" evidence="2">
    <location>
        <begin position="222"/>
        <end position="251"/>
    </location>
</feature>
<feature type="domain" description="ABC transporter" evidence="3">
    <location>
        <begin position="7"/>
        <end position="240"/>
    </location>
</feature>
<dbReference type="EMBL" id="CP079216">
    <property type="protein sequence ID" value="QXT61809.1"/>
    <property type="molecule type" value="Genomic_DNA"/>
</dbReference>
<dbReference type="Proteomes" id="UP000824504">
    <property type="component" value="Chromosome"/>
</dbReference>
<dbReference type="SMART" id="SM00382">
    <property type="entry name" value="AAA"/>
    <property type="match status" value="1"/>
</dbReference>
<proteinExistence type="predicted"/>